<gene>
    <name evidence="12" type="primary">cydB_15</name>
    <name evidence="12" type="ORF">SDC9_190082</name>
</gene>
<feature type="transmembrane region" description="Helical" evidence="11">
    <location>
        <begin position="150"/>
        <end position="177"/>
    </location>
</feature>
<evidence type="ECO:0000256" key="9">
    <source>
        <dbReference type="ARBA" id="ARBA00023004"/>
    </source>
</evidence>
<dbReference type="GO" id="GO:0070069">
    <property type="term" value="C:cytochrome complex"/>
    <property type="evidence" value="ECO:0007669"/>
    <property type="project" value="TreeGrafter"/>
</dbReference>
<feature type="transmembrane region" description="Helical" evidence="11">
    <location>
        <begin position="76"/>
        <end position="94"/>
    </location>
</feature>
<evidence type="ECO:0000256" key="1">
    <source>
        <dbReference type="ARBA" id="ARBA00004651"/>
    </source>
</evidence>
<dbReference type="InterPro" id="IPR003317">
    <property type="entry name" value="Cyt-d_oxidase_su2"/>
</dbReference>
<keyword evidence="2" id="KW-0813">Transport</keyword>
<sequence length="188" mass="20695">MQFAGNFFDLIPPYALLAGVSTFLLFTLHGALYLSLKTEGEMLNKVQNAAKKIGVVTVLVVVVFAVMTFFETDLFASMVATIALLLCAVALILANVMLRSGKSGKAFVSSALTIVFLTASIFAGLFPRVMVSSLRPDWSLTIYNASSSPYTLKIMTIVALTLVPIVLAYQAWSYWVFRKRVTEKDLRY</sequence>
<evidence type="ECO:0000313" key="12">
    <source>
        <dbReference type="EMBL" id="MPN42525.1"/>
    </source>
</evidence>
<reference evidence="12" key="1">
    <citation type="submission" date="2019-08" db="EMBL/GenBank/DDBJ databases">
        <authorList>
            <person name="Kucharzyk K."/>
            <person name="Murdoch R.W."/>
            <person name="Higgins S."/>
            <person name="Loffler F."/>
        </authorList>
    </citation>
    <scope>NUCLEOTIDE SEQUENCE</scope>
</reference>
<feature type="transmembrane region" description="Helical" evidence="11">
    <location>
        <begin position="12"/>
        <end position="32"/>
    </location>
</feature>
<feature type="transmembrane region" description="Helical" evidence="11">
    <location>
        <begin position="106"/>
        <end position="130"/>
    </location>
</feature>
<keyword evidence="9" id="KW-0408">Iron</keyword>
<evidence type="ECO:0000256" key="6">
    <source>
        <dbReference type="ARBA" id="ARBA00022723"/>
    </source>
</evidence>
<comment type="caution">
    <text evidence="12">The sequence shown here is derived from an EMBL/GenBank/DDBJ whole genome shotgun (WGS) entry which is preliminary data.</text>
</comment>
<evidence type="ECO:0000256" key="7">
    <source>
        <dbReference type="ARBA" id="ARBA00022982"/>
    </source>
</evidence>
<keyword evidence="10 11" id="KW-0472">Membrane</keyword>
<keyword evidence="7" id="KW-0249">Electron transport</keyword>
<evidence type="ECO:0000256" key="8">
    <source>
        <dbReference type="ARBA" id="ARBA00022989"/>
    </source>
</evidence>
<dbReference type="GO" id="GO:0009055">
    <property type="term" value="F:electron transfer activity"/>
    <property type="evidence" value="ECO:0007669"/>
    <property type="project" value="TreeGrafter"/>
</dbReference>
<keyword evidence="6" id="KW-0479">Metal-binding</keyword>
<evidence type="ECO:0000256" key="3">
    <source>
        <dbReference type="ARBA" id="ARBA00022475"/>
    </source>
</evidence>
<dbReference type="GO" id="GO:0005886">
    <property type="term" value="C:plasma membrane"/>
    <property type="evidence" value="ECO:0007669"/>
    <property type="project" value="UniProtKB-SubCell"/>
</dbReference>
<accession>A0A645HTZ2</accession>
<evidence type="ECO:0000256" key="10">
    <source>
        <dbReference type="ARBA" id="ARBA00023136"/>
    </source>
</evidence>
<dbReference type="GO" id="GO:0046872">
    <property type="term" value="F:metal ion binding"/>
    <property type="evidence" value="ECO:0007669"/>
    <property type="project" value="UniProtKB-KW"/>
</dbReference>
<comment type="subcellular location">
    <subcellularLocation>
        <location evidence="1">Cell membrane</location>
        <topology evidence="1">Multi-pass membrane protein</topology>
    </subcellularLocation>
</comment>
<keyword evidence="4" id="KW-0349">Heme</keyword>
<dbReference type="EMBL" id="VSSQ01100308">
    <property type="protein sequence ID" value="MPN42525.1"/>
    <property type="molecule type" value="Genomic_DNA"/>
</dbReference>
<keyword evidence="3" id="KW-1003">Cell membrane</keyword>
<dbReference type="PANTHER" id="PTHR43141:SF5">
    <property type="entry name" value="CYTOCHROME BD-I UBIQUINOL OXIDASE SUBUNIT 2"/>
    <property type="match status" value="1"/>
</dbReference>
<dbReference type="GO" id="GO:0016682">
    <property type="term" value="F:oxidoreductase activity, acting on diphenols and related substances as donors, oxygen as acceptor"/>
    <property type="evidence" value="ECO:0007669"/>
    <property type="project" value="TreeGrafter"/>
</dbReference>
<keyword evidence="8 11" id="KW-1133">Transmembrane helix</keyword>
<dbReference type="AlphaFoldDB" id="A0A645HTZ2"/>
<evidence type="ECO:0000256" key="5">
    <source>
        <dbReference type="ARBA" id="ARBA00022692"/>
    </source>
</evidence>
<organism evidence="12">
    <name type="scientific">bioreactor metagenome</name>
    <dbReference type="NCBI Taxonomy" id="1076179"/>
    <lineage>
        <taxon>unclassified sequences</taxon>
        <taxon>metagenomes</taxon>
        <taxon>ecological metagenomes</taxon>
    </lineage>
</organism>
<protein>
    <submittedName>
        <fullName evidence="12">Cytochrome bd-I ubiquinol oxidase subunit 2</fullName>
    </submittedName>
</protein>
<name>A0A645HTZ2_9ZZZZ</name>
<dbReference type="GO" id="GO:0019646">
    <property type="term" value="P:aerobic electron transport chain"/>
    <property type="evidence" value="ECO:0007669"/>
    <property type="project" value="TreeGrafter"/>
</dbReference>
<dbReference type="Pfam" id="PF02322">
    <property type="entry name" value="Cyt_bd_oxida_II"/>
    <property type="match status" value="1"/>
</dbReference>
<dbReference type="PANTHER" id="PTHR43141">
    <property type="entry name" value="CYTOCHROME BD2 SUBUNIT II"/>
    <property type="match status" value="1"/>
</dbReference>
<keyword evidence="5 11" id="KW-0812">Transmembrane</keyword>
<evidence type="ECO:0000256" key="2">
    <source>
        <dbReference type="ARBA" id="ARBA00022448"/>
    </source>
</evidence>
<evidence type="ECO:0000256" key="11">
    <source>
        <dbReference type="SAM" id="Phobius"/>
    </source>
</evidence>
<evidence type="ECO:0000256" key="4">
    <source>
        <dbReference type="ARBA" id="ARBA00022617"/>
    </source>
</evidence>
<feature type="transmembrane region" description="Helical" evidence="11">
    <location>
        <begin position="53"/>
        <end position="70"/>
    </location>
</feature>
<proteinExistence type="predicted"/>